<dbReference type="PANTHER" id="PTHR32552">
    <property type="entry name" value="FERRICHROME IRON RECEPTOR-RELATED"/>
    <property type="match status" value="1"/>
</dbReference>
<name>A0A7W5BDV9_9BURK</name>
<dbReference type="InterPro" id="IPR000531">
    <property type="entry name" value="Beta-barrel_TonB"/>
</dbReference>
<evidence type="ECO:0000256" key="12">
    <source>
        <dbReference type="RuleBase" id="RU003357"/>
    </source>
</evidence>
<dbReference type="PANTHER" id="PTHR32552:SF81">
    <property type="entry name" value="TONB-DEPENDENT OUTER MEMBRANE RECEPTOR"/>
    <property type="match status" value="1"/>
</dbReference>
<keyword evidence="9 11" id="KW-0472">Membrane</keyword>
<evidence type="ECO:0000313" key="15">
    <source>
        <dbReference type="EMBL" id="MBB3121407.1"/>
    </source>
</evidence>
<evidence type="ECO:0000256" key="10">
    <source>
        <dbReference type="ARBA" id="ARBA00023237"/>
    </source>
</evidence>
<evidence type="ECO:0000256" key="9">
    <source>
        <dbReference type="ARBA" id="ARBA00023136"/>
    </source>
</evidence>
<evidence type="ECO:0000256" key="6">
    <source>
        <dbReference type="ARBA" id="ARBA00023004"/>
    </source>
</evidence>
<evidence type="ECO:0000313" key="16">
    <source>
        <dbReference type="Proteomes" id="UP000541535"/>
    </source>
</evidence>
<evidence type="ECO:0000256" key="5">
    <source>
        <dbReference type="ARBA" id="ARBA00022692"/>
    </source>
</evidence>
<evidence type="ECO:0000256" key="3">
    <source>
        <dbReference type="ARBA" id="ARBA00022452"/>
    </source>
</evidence>
<dbReference type="AlphaFoldDB" id="A0A7W5BDV9"/>
<keyword evidence="5 11" id="KW-0812">Transmembrane</keyword>
<dbReference type="Pfam" id="PF07715">
    <property type="entry name" value="Plug"/>
    <property type="match status" value="1"/>
</dbReference>
<keyword evidence="3 11" id="KW-1134">Transmembrane beta strand</keyword>
<dbReference type="Gene3D" id="2.40.170.20">
    <property type="entry name" value="TonB-dependent receptor, beta-barrel domain"/>
    <property type="match status" value="1"/>
</dbReference>
<evidence type="ECO:0000256" key="8">
    <source>
        <dbReference type="ARBA" id="ARBA00023077"/>
    </source>
</evidence>
<evidence type="ECO:0000259" key="14">
    <source>
        <dbReference type="Pfam" id="PF07715"/>
    </source>
</evidence>
<dbReference type="PROSITE" id="PS52016">
    <property type="entry name" value="TONB_DEPENDENT_REC_3"/>
    <property type="match status" value="1"/>
</dbReference>
<feature type="domain" description="TonB-dependent receptor-like beta-barrel" evidence="13">
    <location>
        <begin position="296"/>
        <end position="707"/>
    </location>
</feature>
<dbReference type="Proteomes" id="UP000541535">
    <property type="component" value="Unassembled WGS sequence"/>
</dbReference>
<evidence type="ECO:0000256" key="4">
    <source>
        <dbReference type="ARBA" id="ARBA00022496"/>
    </source>
</evidence>
<accession>A0A7W5BDV9</accession>
<feature type="domain" description="TonB-dependent receptor plug" evidence="14">
    <location>
        <begin position="39"/>
        <end position="152"/>
    </location>
</feature>
<comment type="subcellular location">
    <subcellularLocation>
        <location evidence="1 11">Cell outer membrane</location>
        <topology evidence="1 11">Multi-pass membrane protein</topology>
    </subcellularLocation>
</comment>
<keyword evidence="6" id="KW-0408">Iron</keyword>
<dbReference type="GO" id="GO:0009279">
    <property type="term" value="C:cell outer membrane"/>
    <property type="evidence" value="ECO:0007669"/>
    <property type="project" value="UniProtKB-SubCell"/>
</dbReference>
<keyword evidence="16" id="KW-1185">Reference proteome</keyword>
<evidence type="ECO:0000259" key="13">
    <source>
        <dbReference type="Pfam" id="PF00593"/>
    </source>
</evidence>
<comment type="similarity">
    <text evidence="11 12">Belongs to the TonB-dependent receptor family.</text>
</comment>
<dbReference type="GO" id="GO:0006826">
    <property type="term" value="P:iron ion transport"/>
    <property type="evidence" value="ECO:0007669"/>
    <property type="project" value="UniProtKB-KW"/>
</dbReference>
<evidence type="ECO:0000256" key="2">
    <source>
        <dbReference type="ARBA" id="ARBA00022448"/>
    </source>
</evidence>
<evidence type="ECO:0000256" key="1">
    <source>
        <dbReference type="ARBA" id="ARBA00004571"/>
    </source>
</evidence>
<dbReference type="EMBL" id="JACHXD010000016">
    <property type="protein sequence ID" value="MBB3121407.1"/>
    <property type="molecule type" value="Genomic_DNA"/>
</dbReference>
<gene>
    <name evidence="15" type="ORF">FHS03_004485</name>
</gene>
<sequence length="746" mass="81128">MQRFAFASLAILPPLAFSQQAGDSLSTVVITAQKRSEALQQAPLSVTALSDAQLEQMGAQTLADVARQAPGLNVVSSGPGQNILIIRGISSTAGTAGTVGYYLDDTPISASSNASLLSLRGLIDPSLFDLARVEVLRGPQGTLYGSSSMGGTVRYVTRQPDMRRAGAKASVTLSETDGGWNREGNAVLNLPLIENRLAGRLAVFYRREAGYIDRYPIDPNNYLGIAPGGQKLEDVNTEKTTGFRAMLKLRLDNQLDVSASLFKQKMRLGAPFQIDAPPGGKGALIQTRLMPEPSVQDSTLGNLTLRKGFANGELVATSSYYHREVRVAEDASKVFYYFLSPDPQTYVYPLLMTGRYINREWTQEVRYASDWAGPFQLIAGAFYHKVNAPLASSIPVTPGYNEAFGTDIGSFFDGARQATVSERAWFAEGSYRFLPAWTARVGLRAFRISQTFAQQGDGFLNGGPSSVVSDARDKGYNPKFNLAWQIDRDLLLYATAAKGYRQGGPNNPAPANVCGKEVAGLGLSDSALVRFGADTLWNYELGLKSEWPQQRLTANGSLYYIDWNKVQQQIVLDCGFNITVNFGSAKSKGGELEIAYRPTTQLTLRATGNYTSATLDDDVPGTGAQRGDALLDVPRWSGSISADYTWPLRTGLQAGARIDTSYSGSADTLYEPDSPFRRRGGYALSNLRITLENKGQRWTAAFFVNNLFKRYGQTGLPVAISADLPATRRLAVTRPRTIGISLSYVY</sequence>
<dbReference type="Pfam" id="PF00593">
    <property type="entry name" value="TonB_dep_Rec_b-barrel"/>
    <property type="match status" value="1"/>
</dbReference>
<evidence type="ECO:0000256" key="11">
    <source>
        <dbReference type="PROSITE-ProRule" id="PRU01360"/>
    </source>
</evidence>
<dbReference type="RefSeq" id="WP_183443127.1">
    <property type="nucleotide sequence ID" value="NZ_JACHXD010000016.1"/>
</dbReference>
<comment type="caution">
    <text evidence="15">The sequence shown here is derived from an EMBL/GenBank/DDBJ whole genome shotgun (WGS) entry which is preliminary data.</text>
</comment>
<organism evidence="15 16">
    <name type="scientific">Pseudoduganella violacea</name>
    <dbReference type="NCBI Taxonomy" id="1715466"/>
    <lineage>
        <taxon>Bacteria</taxon>
        <taxon>Pseudomonadati</taxon>
        <taxon>Pseudomonadota</taxon>
        <taxon>Betaproteobacteria</taxon>
        <taxon>Burkholderiales</taxon>
        <taxon>Oxalobacteraceae</taxon>
        <taxon>Telluria group</taxon>
        <taxon>Pseudoduganella</taxon>
    </lineage>
</organism>
<keyword evidence="7" id="KW-0406">Ion transport</keyword>
<keyword evidence="8 12" id="KW-0798">TonB box</keyword>
<proteinExistence type="inferred from homology"/>
<evidence type="ECO:0000256" key="7">
    <source>
        <dbReference type="ARBA" id="ARBA00023065"/>
    </source>
</evidence>
<dbReference type="InterPro" id="IPR039426">
    <property type="entry name" value="TonB-dep_rcpt-like"/>
</dbReference>
<dbReference type="InterPro" id="IPR036942">
    <property type="entry name" value="Beta-barrel_TonB_sf"/>
</dbReference>
<keyword evidence="4" id="KW-0410">Iron transport</keyword>
<keyword evidence="15" id="KW-0675">Receptor</keyword>
<keyword evidence="10 11" id="KW-0998">Cell outer membrane</keyword>
<dbReference type="SUPFAM" id="SSF56935">
    <property type="entry name" value="Porins"/>
    <property type="match status" value="1"/>
</dbReference>
<protein>
    <submittedName>
        <fullName evidence="15">Outer membrane receptor protein involved in Fe transport</fullName>
    </submittedName>
</protein>
<reference evidence="15 16" key="1">
    <citation type="submission" date="2020-08" db="EMBL/GenBank/DDBJ databases">
        <title>Genomic Encyclopedia of Type Strains, Phase III (KMG-III): the genomes of soil and plant-associated and newly described type strains.</title>
        <authorList>
            <person name="Whitman W."/>
        </authorList>
    </citation>
    <scope>NUCLEOTIDE SEQUENCE [LARGE SCALE GENOMIC DNA]</scope>
    <source>
        <strain evidence="15 16">CECT 8897</strain>
    </source>
</reference>
<dbReference type="InterPro" id="IPR012910">
    <property type="entry name" value="Plug_dom"/>
</dbReference>
<keyword evidence="2 11" id="KW-0813">Transport</keyword>